<keyword evidence="9 10" id="KW-0411">Iron-sulfur</keyword>
<dbReference type="GO" id="GO:0046872">
    <property type="term" value="F:metal ion binding"/>
    <property type="evidence" value="ECO:0007669"/>
    <property type="project" value="UniProtKB-UniRule"/>
</dbReference>
<keyword evidence="8 10" id="KW-0408">Iron</keyword>
<evidence type="ECO:0000256" key="1">
    <source>
        <dbReference type="ARBA" id="ARBA00003141"/>
    </source>
</evidence>
<dbReference type="GO" id="GO:0051539">
    <property type="term" value="F:4 iron, 4 sulfur cluster binding"/>
    <property type="evidence" value="ECO:0007669"/>
    <property type="project" value="UniProtKB-UniRule"/>
</dbReference>
<keyword evidence="7 10" id="KW-0560">Oxidoreductase</keyword>
<dbReference type="InterPro" id="IPR001989">
    <property type="entry name" value="Radical_activat_CS"/>
</dbReference>
<evidence type="ECO:0000256" key="5">
    <source>
        <dbReference type="ARBA" id="ARBA00022691"/>
    </source>
</evidence>
<dbReference type="OrthoDB" id="9782387at2"/>
<reference evidence="12 13" key="1">
    <citation type="submission" date="2017-04" db="EMBL/GenBank/DDBJ databases">
        <authorList>
            <person name="Afonso C.L."/>
            <person name="Miller P.J."/>
            <person name="Scott M.A."/>
            <person name="Spackman E."/>
            <person name="Goraichik I."/>
            <person name="Dimitrov K.M."/>
            <person name="Suarez D.L."/>
            <person name="Swayne D.E."/>
        </authorList>
    </citation>
    <scope>NUCLEOTIDE SEQUENCE [LARGE SCALE GENOMIC DNA]</scope>
    <source>
        <strain evidence="12 13">DSM 11270</strain>
    </source>
</reference>
<evidence type="ECO:0000256" key="6">
    <source>
        <dbReference type="ARBA" id="ARBA00022723"/>
    </source>
</evidence>
<dbReference type="PROSITE" id="PS51918">
    <property type="entry name" value="RADICAL_SAM"/>
    <property type="match status" value="1"/>
</dbReference>
<dbReference type="PANTHER" id="PTHR30352">
    <property type="entry name" value="PYRUVATE FORMATE-LYASE-ACTIVATING ENZYME"/>
    <property type="match status" value="1"/>
</dbReference>
<evidence type="ECO:0000313" key="13">
    <source>
        <dbReference type="Proteomes" id="UP000192731"/>
    </source>
</evidence>
<keyword evidence="6 10" id="KW-0479">Metal-binding</keyword>
<dbReference type="InterPro" id="IPR058240">
    <property type="entry name" value="rSAM_sf"/>
</dbReference>
<evidence type="ECO:0000256" key="8">
    <source>
        <dbReference type="ARBA" id="ARBA00023004"/>
    </source>
</evidence>
<dbReference type="GO" id="GO:0016829">
    <property type="term" value="F:lyase activity"/>
    <property type="evidence" value="ECO:0007669"/>
    <property type="project" value="UniProtKB-KW"/>
</dbReference>
<evidence type="ECO:0000313" key="12">
    <source>
        <dbReference type="EMBL" id="SMB84850.1"/>
    </source>
</evidence>
<dbReference type="Pfam" id="PF04055">
    <property type="entry name" value="Radical_SAM"/>
    <property type="match status" value="1"/>
</dbReference>
<dbReference type="RefSeq" id="WP_084052394.1">
    <property type="nucleotide sequence ID" value="NZ_FWWT01000012.1"/>
</dbReference>
<dbReference type="STRING" id="656914.SAMN00017405_1570"/>
<dbReference type="PROSITE" id="PS01087">
    <property type="entry name" value="RADICAL_ACTIVATING"/>
    <property type="match status" value="1"/>
</dbReference>
<dbReference type="NCBIfam" id="TIGR02493">
    <property type="entry name" value="PFLA"/>
    <property type="match status" value="1"/>
</dbReference>
<dbReference type="SUPFAM" id="SSF102114">
    <property type="entry name" value="Radical SAM enzymes"/>
    <property type="match status" value="1"/>
</dbReference>
<keyword evidence="12" id="KW-0670">Pyruvate</keyword>
<dbReference type="InterPro" id="IPR013785">
    <property type="entry name" value="Aldolase_TIM"/>
</dbReference>
<dbReference type="InterPro" id="IPR007197">
    <property type="entry name" value="rSAM"/>
</dbReference>
<dbReference type="InterPro" id="IPR034457">
    <property type="entry name" value="Organic_radical-activating"/>
</dbReference>
<name>A0A1W1UUY5_DESTI</name>
<comment type="catalytic activity">
    <reaction evidence="10">
        <text>glycyl-[formate C-acetyltransferase] + reduced [flavodoxin] + S-adenosyl-L-methionine = glycin-2-yl radical-[formate C-acetyltransferase] + semiquinone [flavodoxin] + 5'-deoxyadenosine + L-methionine + H(+)</text>
        <dbReference type="Rhea" id="RHEA:19225"/>
        <dbReference type="Rhea" id="RHEA-COMP:10622"/>
        <dbReference type="Rhea" id="RHEA-COMP:12190"/>
        <dbReference type="Rhea" id="RHEA-COMP:12191"/>
        <dbReference type="Rhea" id="RHEA-COMP:14480"/>
        <dbReference type="ChEBI" id="CHEBI:15378"/>
        <dbReference type="ChEBI" id="CHEBI:17319"/>
        <dbReference type="ChEBI" id="CHEBI:29947"/>
        <dbReference type="ChEBI" id="CHEBI:32722"/>
        <dbReference type="ChEBI" id="CHEBI:57618"/>
        <dbReference type="ChEBI" id="CHEBI:57844"/>
        <dbReference type="ChEBI" id="CHEBI:59789"/>
        <dbReference type="ChEBI" id="CHEBI:140311"/>
        <dbReference type="EC" id="1.97.1.4"/>
    </reaction>
</comment>
<dbReference type="AlphaFoldDB" id="A0A1W1UUY5"/>
<dbReference type="SFLD" id="SFLDS00029">
    <property type="entry name" value="Radical_SAM"/>
    <property type="match status" value="1"/>
</dbReference>
<evidence type="ECO:0000256" key="4">
    <source>
        <dbReference type="ARBA" id="ARBA00022485"/>
    </source>
</evidence>
<dbReference type="CDD" id="cd01335">
    <property type="entry name" value="Radical_SAM"/>
    <property type="match status" value="1"/>
</dbReference>
<evidence type="ECO:0000256" key="7">
    <source>
        <dbReference type="ARBA" id="ARBA00023002"/>
    </source>
</evidence>
<proteinExistence type="inferred from homology"/>
<dbReference type="Gene3D" id="3.20.20.70">
    <property type="entry name" value="Aldolase class I"/>
    <property type="match status" value="1"/>
</dbReference>
<gene>
    <name evidence="12" type="ORF">SAMN00017405_1570</name>
</gene>
<dbReference type="PANTHER" id="PTHR30352:SF5">
    <property type="entry name" value="PYRUVATE FORMATE-LYASE 1-ACTIVATING ENZYME"/>
    <property type="match status" value="1"/>
</dbReference>
<keyword evidence="4 10" id="KW-0004">4Fe-4S</keyword>
<organism evidence="12 13">
    <name type="scientific">Desulfonispora thiosulfatigenes DSM 11270</name>
    <dbReference type="NCBI Taxonomy" id="656914"/>
    <lineage>
        <taxon>Bacteria</taxon>
        <taxon>Bacillati</taxon>
        <taxon>Bacillota</taxon>
        <taxon>Clostridia</taxon>
        <taxon>Eubacteriales</taxon>
        <taxon>Peptococcaceae</taxon>
        <taxon>Desulfonispora</taxon>
    </lineage>
</organism>
<evidence type="ECO:0000256" key="2">
    <source>
        <dbReference type="ARBA" id="ARBA00009777"/>
    </source>
</evidence>
<comment type="subcellular location">
    <subcellularLocation>
        <location evidence="10">Cytoplasm</location>
    </subcellularLocation>
</comment>
<keyword evidence="5 10" id="KW-0949">S-adenosyl-L-methionine</keyword>
<accession>A0A1W1UUY5</accession>
<dbReference type="EC" id="1.97.1.4" evidence="10"/>
<dbReference type="GO" id="GO:0005737">
    <property type="term" value="C:cytoplasm"/>
    <property type="evidence" value="ECO:0007669"/>
    <property type="project" value="UniProtKB-SubCell"/>
</dbReference>
<keyword evidence="12" id="KW-0456">Lyase</keyword>
<feature type="domain" description="Radical SAM core" evidence="11">
    <location>
        <begin position="13"/>
        <end position="233"/>
    </location>
</feature>
<keyword evidence="10" id="KW-0963">Cytoplasm</keyword>
<comment type="cofactor">
    <cofactor evidence="10">
        <name>[4Fe-4S] cluster</name>
        <dbReference type="ChEBI" id="CHEBI:49883"/>
    </cofactor>
    <text evidence="10">Binds 1 [4Fe-4S] cluster. The cluster is coordinated with 3 cysteines and an exchangeable S-adenosyl-L-methionine.</text>
</comment>
<protein>
    <recommendedName>
        <fullName evidence="3 10">Pyruvate formate-lyase-activating enzyme</fullName>
        <ecNumber evidence="10">1.97.1.4</ecNumber>
    </recommendedName>
</protein>
<evidence type="ECO:0000259" key="11">
    <source>
        <dbReference type="PROSITE" id="PS51918"/>
    </source>
</evidence>
<keyword evidence="13" id="KW-1185">Reference proteome</keyword>
<dbReference type="Proteomes" id="UP000192731">
    <property type="component" value="Unassembled WGS sequence"/>
</dbReference>
<comment type="function">
    <text evidence="1 10">Activation of pyruvate formate-lyase under anaerobic conditions by generation of an organic free radical, using S-adenosylmethionine and reduced flavodoxin as cosubstrates to produce 5'-deoxy-adenosine.</text>
</comment>
<dbReference type="GO" id="GO:0043365">
    <property type="term" value="F:[formate-C-acetyltransferase]-activating enzyme activity"/>
    <property type="evidence" value="ECO:0007669"/>
    <property type="project" value="UniProtKB-UniRule"/>
</dbReference>
<evidence type="ECO:0000256" key="9">
    <source>
        <dbReference type="ARBA" id="ARBA00023014"/>
    </source>
</evidence>
<dbReference type="InterPro" id="IPR012838">
    <property type="entry name" value="PFL1_activating"/>
</dbReference>
<sequence length="233" mass="26409">MGKIHSIETMGLLDGPGIRYVVFFQGCKLRCSYCHNPDTWNVNGGTEISAEELVKKAIRFKPYFEKSNGGVTCSGGDPLLQPEFLLEFLKLCKKNNIHTTIDTAGFGQGNYAEILKYTDLVILDIKHVNARGYKDLTGGRIEEYKEFKEEVLKANKKLWLRHVVVPGVTSSREHLLGLRKEIKTFKNVEKIELLPYHNLGENKYTGLGIDYKLAGIKPLDKTKVKEYEKLLVS</sequence>
<evidence type="ECO:0000256" key="10">
    <source>
        <dbReference type="RuleBase" id="RU362053"/>
    </source>
</evidence>
<evidence type="ECO:0000256" key="3">
    <source>
        <dbReference type="ARBA" id="ARBA00021356"/>
    </source>
</evidence>
<dbReference type="EMBL" id="FWWT01000012">
    <property type="protein sequence ID" value="SMB84850.1"/>
    <property type="molecule type" value="Genomic_DNA"/>
</dbReference>
<dbReference type="SFLD" id="SFLDG01066">
    <property type="entry name" value="organic_radical-activating_enz"/>
    <property type="match status" value="1"/>
</dbReference>
<comment type="similarity">
    <text evidence="2 10">Belongs to the organic radical-activating enzymes family.</text>
</comment>